<dbReference type="Proteomes" id="UP000824260">
    <property type="component" value="Unassembled WGS sequence"/>
</dbReference>
<dbReference type="AlphaFoldDB" id="A0A9D0ZPB7"/>
<comment type="caution">
    <text evidence="6">The sequence shown here is derived from an EMBL/GenBank/DDBJ whole genome shotgun (WGS) entry which is preliminary data.</text>
</comment>
<dbReference type="InterPro" id="IPR004369">
    <property type="entry name" value="Prolyl-tRNA_editing_YbaK/EbsC"/>
</dbReference>
<dbReference type="InterPro" id="IPR007214">
    <property type="entry name" value="YbaK/aa-tRNA-synth-assoc-dom"/>
</dbReference>
<dbReference type="EMBL" id="DVFZ01000086">
    <property type="protein sequence ID" value="HIQ83176.1"/>
    <property type="molecule type" value="Genomic_DNA"/>
</dbReference>
<proteinExistence type="inferred from homology"/>
<evidence type="ECO:0000259" key="5">
    <source>
        <dbReference type="Pfam" id="PF04073"/>
    </source>
</evidence>
<evidence type="ECO:0000313" key="7">
    <source>
        <dbReference type="Proteomes" id="UP000824260"/>
    </source>
</evidence>
<feature type="domain" description="YbaK/aminoacyl-tRNA synthetase-associated" evidence="5">
    <location>
        <begin position="35"/>
        <end position="148"/>
    </location>
</feature>
<dbReference type="InterPro" id="IPR036754">
    <property type="entry name" value="YbaK/aa-tRNA-synt-asso_dom_sf"/>
</dbReference>
<reference evidence="6" key="1">
    <citation type="submission" date="2020-10" db="EMBL/GenBank/DDBJ databases">
        <authorList>
            <person name="Gilroy R."/>
        </authorList>
    </citation>
    <scope>NUCLEOTIDE SEQUENCE</scope>
    <source>
        <strain evidence="6">ChiSjej6B24-2974</strain>
    </source>
</reference>
<dbReference type="CDD" id="cd00002">
    <property type="entry name" value="YbaK_deacylase"/>
    <property type="match status" value="1"/>
</dbReference>
<evidence type="ECO:0000256" key="2">
    <source>
        <dbReference type="ARBA" id="ARBA00022917"/>
    </source>
</evidence>
<dbReference type="GO" id="GO:0002161">
    <property type="term" value="F:aminoacyl-tRNA deacylase activity"/>
    <property type="evidence" value="ECO:0007669"/>
    <property type="project" value="InterPro"/>
</dbReference>
<keyword evidence="3 4" id="KW-0456">Lyase</keyword>
<evidence type="ECO:0000313" key="6">
    <source>
        <dbReference type="EMBL" id="HIQ83176.1"/>
    </source>
</evidence>
<dbReference type="PANTHER" id="PTHR30411:SF0">
    <property type="entry name" value="CYS-TRNA(PRO)_CYS-TRNA(CYS) DEACYLASE YBAK"/>
    <property type="match status" value="1"/>
</dbReference>
<name>A0A9D0ZPB7_9FIRM</name>
<dbReference type="GO" id="GO:0016829">
    <property type="term" value="F:lyase activity"/>
    <property type="evidence" value="ECO:0007669"/>
    <property type="project" value="UniProtKB-KW"/>
</dbReference>
<dbReference type="SUPFAM" id="SSF55826">
    <property type="entry name" value="YbaK/ProRS associated domain"/>
    <property type="match status" value="1"/>
</dbReference>
<dbReference type="NCBIfam" id="TIGR00011">
    <property type="entry name" value="YbaK_EbsC"/>
    <property type="match status" value="1"/>
</dbReference>
<reference evidence="6" key="2">
    <citation type="journal article" date="2021" name="PeerJ">
        <title>Extensive microbial diversity within the chicken gut microbiome revealed by metagenomics and culture.</title>
        <authorList>
            <person name="Gilroy R."/>
            <person name="Ravi A."/>
            <person name="Getino M."/>
            <person name="Pursley I."/>
            <person name="Horton D.L."/>
            <person name="Alikhan N.F."/>
            <person name="Baker D."/>
            <person name="Gharbi K."/>
            <person name="Hall N."/>
            <person name="Watson M."/>
            <person name="Adriaenssens E.M."/>
            <person name="Foster-Nyarko E."/>
            <person name="Jarju S."/>
            <person name="Secka A."/>
            <person name="Antonio M."/>
            <person name="Oren A."/>
            <person name="Chaudhuri R.R."/>
            <person name="La Ragione R."/>
            <person name="Hildebrand F."/>
            <person name="Pallen M.J."/>
        </authorList>
    </citation>
    <scope>NUCLEOTIDE SEQUENCE</scope>
    <source>
        <strain evidence="6">ChiSjej6B24-2974</strain>
    </source>
</reference>
<accession>A0A9D0ZPB7</accession>
<evidence type="ECO:0000256" key="3">
    <source>
        <dbReference type="ARBA" id="ARBA00023239"/>
    </source>
</evidence>
<comment type="similarity">
    <text evidence="1 4">Belongs to the prolyl-tRNA editing family. YbaK/EbsC subfamily.</text>
</comment>
<protein>
    <recommendedName>
        <fullName evidence="4">Cys-tRNA(Pro)/Cys-tRNA(Cys) deacylase</fullName>
        <ecNumber evidence="4">4.2.-.-</ecNumber>
    </recommendedName>
</protein>
<dbReference type="PIRSF" id="PIRSF006181">
    <property type="entry name" value="EbsC_YbaK"/>
    <property type="match status" value="1"/>
</dbReference>
<dbReference type="GO" id="GO:0006412">
    <property type="term" value="P:translation"/>
    <property type="evidence" value="ECO:0007669"/>
    <property type="project" value="UniProtKB-KW"/>
</dbReference>
<dbReference type="Gene3D" id="3.90.960.10">
    <property type="entry name" value="YbaK/aminoacyl-tRNA synthetase-associated domain"/>
    <property type="match status" value="1"/>
</dbReference>
<dbReference type="EC" id="4.2.-.-" evidence="4"/>
<keyword evidence="2 4" id="KW-0648">Protein biosynthesis</keyword>
<evidence type="ECO:0000256" key="1">
    <source>
        <dbReference type="ARBA" id="ARBA00009798"/>
    </source>
</evidence>
<gene>
    <name evidence="6" type="primary">ybaK</name>
    <name evidence="6" type="ORF">IAA52_08745</name>
</gene>
<dbReference type="PANTHER" id="PTHR30411">
    <property type="entry name" value="CYTOPLASMIC PROTEIN"/>
    <property type="match status" value="1"/>
</dbReference>
<evidence type="ECO:0000256" key="4">
    <source>
        <dbReference type="PIRNR" id="PIRNR006181"/>
    </source>
</evidence>
<dbReference type="Pfam" id="PF04073">
    <property type="entry name" value="tRNA_edit"/>
    <property type="match status" value="1"/>
</dbReference>
<organism evidence="6 7">
    <name type="scientific">Candidatus Pullichristensenella stercorigallinarum</name>
    <dbReference type="NCBI Taxonomy" id="2840909"/>
    <lineage>
        <taxon>Bacteria</taxon>
        <taxon>Bacillati</taxon>
        <taxon>Bacillota</taxon>
        <taxon>Clostridia</taxon>
        <taxon>Candidatus Pullichristensenella</taxon>
    </lineage>
</organism>
<sequence>MREKHEKTNAMRALDRIKADYAVHSYGSGEAVSGVEVAQMLGQDVRRVFKTLVTEGKSGAHYVFMVPVAEELDLKKAAASVGEKALSMLKSKELLPLTGYVHGGCSPIGMKKPFRTVAHETARDFDTILFSAGKIGLQIEASLETLQRAVPVELADVIVAR</sequence>